<feature type="transmembrane region" description="Helical" evidence="1">
    <location>
        <begin position="152"/>
        <end position="170"/>
    </location>
</feature>
<keyword evidence="1" id="KW-0472">Membrane</keyword>
<feature type="transmembrane region" description="Helical" evidence="1">
    <location>
        <begin position="122"/>
        <end position="143"/>
    </location>
</feature>
<gene>
    <name evidence="3" type="ORF">MVI01_55030</name>
    <name evidence="4" type="ORF">SAMN04488504_110163</name>
</gene>
<dbReference type="Gene3D" id="1.20.144.10">
    <property type="entry name" value="Phosphatidic acid phosphatase type 2/haloperoxidase"/>
    <property type="match status" value="1"/>
</dbReference>
<keyword evidence="1" id="KW-1133">Transmembrane helix</keyword>
<feature type="transmembrane region" description="Helical" evidence="1">
    <location>
        <begin position="190"/>
        <end position="210"/>
    </location>
</feature>
<protein>
    <submittedName>
        <fullName evidence="4">PAP2 superfamily protein</fullName>
    </submittedName>
</protein>
<dbReference type="Proteomes" id="UP000198717">
    <property type="component" value="Unassembled WGS sequence"/>
</dbReference>
<dbReference type="RefSeq" id="WP_090492268.1">
    <property type="nucleotide sequence ID" value="NZ_BJVY01000037.1"/>
</dbReference>
<dbReference type="AlphaFoldDB" id="A0A511HMI4"/>
<dbReference type="Proteomes" id="UP000321224">
    <property type="component" value="Unassembled WGS sequence"/>
</dbReference>
<dbReference type="EMBL" id="BJVY01000037">
    <property type="protein sequence ID" value="GEL73719.1"/>
    <property type="molecule type" value="Genomic_DNA"/>
</dbReference>
<name>A0A511HMI4_9BACT</name>
<dbReference type="GO" id="GO:0016020">
    <property type="term" value="C:membrane"/>
    <property type="evidence" value="ECO:0007669"/>
    <property type="project" value="UniProtKB-SubCell"/>
</dbReference>
<dbReference type="Pfam" id="PF14378">
    <property type="entry name" value="PAP2_3"/>
    <property type="match status" value="1"/>
</dbReference>
<keyword evidence="5" id="KW-1185">Reference proteome</keyword>
<comment type="caution">
    <text evidence="3">The sequence shown here is derived from an EMBL/GenBank/DDBJ whole genome shotgun (WGS) entry which is preliminary data.</text>
</comment>
<evidence type="ECO:0000313" key="6">
    <source>
        <dbReference type="Proteomes" id="UP000321224"/>
    </source>
</evidence>
<sequence>MLERLYPHEVLLAAFGIALSTALVFVAGVSAAATVQAVGGTVLFMASVALLARLDAVAHVFRARLLLAYVATFFFYASVKQAVPALGLVTRDAWLLSADVFLFGITPAAWLQRWSTPWVNEFFSASYLAFHGYLHLAMAWALVGPRARAERFFIDVFSAYVPGIVGYYLMPAIGPVAAWPELFTLPIEGGWFTQLNAAVVASGSSTYDLFPSLHTYITLVLLEHDRRQHPWRFRLMVPVAVAILMSTLVLRYHYAVDLLAGAVWFMGFRACFPRLLARWEARTALSKREAPTVGVG</sequence>
<accession>A0A511HMI4</accession>
<proteinExistence type="predicted"/>
<organism evidence="3 6">
    <name type="scientific">Myxococcus virescens</name>
    <dbReference type="NCBI Taxonomy" id="83456"/>
    <lineage>
        <taxon>Bacteria</taxon>
        <taxon>Pseudomonadati</taxon>
        <taxon>Myxococcota</taxon>
        <taxon>Myxococcia</taxon>
        <taxon>Myxococcales</taxon>
        <taxon>Cystobacterineae</taxon>
        <taxon>Myxococcaceae</taxon>
        <taxon>Myxococcus</taxon>
    </lineage>
</organism>
<keyword evidence="1" id="KW-0812">Transmembrane</keyword>
<evidence type="ECO:0000313" key="5">
    <source>
        <dbReference type="Proteomes" id="UP000198717"/>
    </source>
</evidence>
<evidence type="ECO:0000313" key="3">
    <source>
        <dbReference type="EMBL" id="GEL73719.1"/>
    </source>
</evidence>
<feature type="transmembrane region" description="Helical" evidence="1">
    <location>
        <begin position="231"/>
        <end position="252"/>
    </location>
</feature>
<feature type="transmembrane region" description="Helical" evidence="1">
    <location>
        <begin position="91"/>
        <end position="110"/>
    </location>
</feature>
<evidence type="ECO:0000259" key="2">
    <source>
        <dbReference type="Pfam" id="PF14378"/>
    </source>
</evidence>
<feature type="domain" description="Inositolphosphotransferase Aur1/Ipt1" evidence="2">
    <location>
        <begin position="103"/>
        <end position="264"/>
    </location>
</feature>
<reference evidence="4 5" key="1">
    <citation type="submission" date="2016-10" db="EMBL/GenBank/DDBJ databases">
        <authorList>
            <person name="Varghese N."/>
            <person name="Submissions S."/>
        </authorList>
    </citation>
    <scope>NUCLEOTIDE SEQUENCE [LARGE SCALE GENOMIC DNA]</scope>
    <source>
        <strain evidence="4 5">DSM 2260</strain>
    </source>
</reference>
<evidence type="ECO:0000313" key="4">
    <source>
        <dbReference type="EMBL" id="SDE71883.1"/>
    </source>
</evidence>
<feature type="transmembrane region" description="Helical" evidence="1">
    <location>
        <begin position="61"/>
        <end position="79"/>
    </location>
</feature>
<dbReference type="InterPro" id="IPR026841">
    <property type="entry name" value="Aur1/Ipt1"/>
</dbReference>
<reference evidence="3 6" key="2">
    <citation type="submission" date="2019-07" db="EMBL/GenBank/DDBJ databases">
        <title>Whole genome shotgun sequence of Myxococcus virescens NBRC 100334.</title>
        <authorList>
            <person name="Hosoyama A."/>
            <person name="Uohara A."/>
            <person name="Ohji S."/>
            <person name="Ichikawa N."/>
        </authorList>
    </citation>
    <scope>NUCLEOTIDE SEQUENCE [LARGE SCALE GENOMIC DNA]</scope>
    <source>
        <strain evidence="3 6">NBRC 100334</strain>
    </source>
</reference>
<evidence type="ECO:0000256" key="1">
    <source>
        <dbReference type="SAM" id="Phobius"/>
    </source>
</evidence>
<dbReference type="EMBL" id="FNAJ01000010">
    <property type="protein sequence ID" value="SDE71883.1"/>
    <property type="molecule type" value="Genomic_DNA"/>
</dbReference>